<keyword evidence="1" id="KW-0805">Transcription regulation</keyword>
<evidence type="ECO:0000256" key="4">
    <source>
        <dbReference type="SAM" id="MobiDB-lite"/>
    </source>
</evidence>
<evidence type="ECO:0000313" key="7">
    <source>
        <dbReference type="Proteomes" id="UP000440668"/>
    </source>
</evidence>
<name>A0A6N7ZK80_9MICO</name>
<dbReference type="Proteomes" id="UP000440668">
    <property type="component" value="Unassembled WGS sequence"/>
</dbReference>
<comment type="caution">
    <text evidence="6">The sequence shown here is derived from an EMBL/GenBank/DDBJ whole genome shotgun (WGS) entry which is preliminary data.</text>
</comment>
<evidence type="ECO:0000313" key="6">
    <source>
        <dbReference type="EMBL" id="MTG89914.1"/>
    </source>
</evidence>
<keyword evidence="3" id="KW-0804">Transcription</keyword>
<dbReference type="InterPro" id="IPR000524">
    <property type="entry name" value="Tscrpt_reg_HTH_GntR"/>
</dbReference>
<dbReference type="CDD" id="cd07377">
    <property type="entry name" value="WHTH_GntR"/>
    <property type="match status" value="1"/>
</dbReference>
<dbReference type="GO" id="GO:0003700">
    <property type="term" value="F:DNA-binding transcription factor activity"/>
    <property type="evidence" value="ECO:0007669"/>
    <property type="project" value="InterPro"/>
</dbReference>
<dbReference type="Gene3D" id="1.20.120.530">
    <property type="entry name" value="GntR ligand-binding domain-like"/>
    <property type="match status" value="1"/>
</dbReference>
<dbReference type="SMART" id="SM00345">
    <property type="entry name" value="HTH_GNTR"/>
    <property type="match status" value="1"/>
</dbReference>
<evidence type="ECO:0000256" key="2">
    <source>
        <dbReference type="ARBA" id="ARBA00023125"/>
    </source>
</evidence>
<dbReference type="InterPro" id="IPR011711">
    <property type="entry name" value="GntR_C"/>
</dbReference>
<dbReference type="PANTHER" id="PTHR43537:SF47">
    <property type="entry name" value="REGULATORY PROTEIN GNTR HTH"/>
    <property type="match status" value="1"/>
</dbReference>
<dbReference type="Pfam" id="PF00392">
    <property type="entry name" value="GntR"/>
    <property type="match status" value="1"/>
</dbReference>
<dbReference type="SUPFAM" id="SSF46785">
    <property type="entry name" value="Winged helix' DNA-binding domain"/>
    <property type="match status" value="1"/>
</dbReference>
<evidence type="ECO:0000256" key="3">
    <source>
        <dbReference type="ARBA" id="ARBA00023163"/>
    </source>
</evidence>
<dbReference type="PANTHER" id="PTHR43537">
    <property type="entry name" value="TRANSCRIPTIONAL REGULATOR, GNTR FAMILY"/>
    <property type="match status" value="1"/>
</dbReference>
<protein>
    <submittedName>
        <fullName evidence="6">FCD domain-containing protein</fullName>
    </submittedName>
</protein>
<dbReference type="SMART" id="SM00895">
    <property type="entry name" value="FCD"/>
    <property type="match status" value="1"/>
</dbReference>
<reference evidence="6 7" key="1">
    <citation type="submission" date="2019-11" db="EMBL/GenBank/DDBJ databases">
        <title>Cellulosimicrobium composti sp. nov. isolated from a compost.</title>
        <authorList>
            <person name="Yang Y."/>
        </authorList>
    </citation>
    <scope>NUCLEOTIDE SEQUENCE [LARGE SCALE GENOMIC DNA]</scope>
    <source>
        <strain evidence="6 7">BIT-GX5</strain>
    </source>
</reference>
<evidence type="ECO:0000259" key="5">
    <source>
        <dbReference type="PROSITE" id="PS50949"/>
    </source>
</evidence>
<keyword evidence="2" id="KW-0238">DNA-binding</keyword>
<evidence type="ECO:0000256" key="1">
    <source>
        <dbReference type="ARBA" id="ARBA00023015"/>
    </source>
</evidence>
<dbReference type="AlphaFoldDB" id="A0A6N7ZK80"/>
<dbReference type="PRINTS" id="PR00035">
    <property type="entry name" value="HTHGNTR"/>
</dbReference>
<gene>
    <name evidence="6" type="ORF">GJV82_13315</name>
</gene>
<proteinExistence type="predicted"/>
<feature type="domain" description="HTH gntR-type" evidence="5">
    <location>
        <begin position="9"/>
        <end position="77"/>
    </location>
</feature>
<sequence>MPEPIVPPRKVSELVVERLTQRVERGEWPVGTRIPPEPELVAELGVGRNTVREAVRALEHAGILEPRRGDGTYVRAADGLDAALNRRARTTDAFHVLEVRGILERGAARAAAERDDPGALVRLDAALAAQVAARAGDEDAFQAADVAFHAEVVRAAGNPLLADLYDGLDHALVRSFPSGEQRRHHRAVPGHEEVVAAIRAHDPAAAEAAVAATIATVRAHLVEAARGAPDGPDVPGGSGARGARPTGGADESGAGA</sequence>
<dbReference type="Pfam" id="PF07729">
    <property type="entry name" value="FCD"/>
    <property type="match status" value="1"/>
</dbReference>
<dbReference type="InterPro" id="IPR008920">
    <property type="entry name" value="TF_FadR/GntR_C"/>
</dbReference>
<organism evidence="6 7">
    <name type="scientific">Cellulosimicrobium composti</name>
    <dbReference type="NCBI Taxonomy" id="2672572"/>
    <lineage>
        <taxon>Bacteria</taxon>
        <taxon>Bacillati</taxon>
        <taxon>Actinomycetota</taxon>
        <taxon>Actinomycetes</taxon>
        <taxon>Micrococcales</taxon>
        <taxon>Promicromonosporaceae</taxon>
        <taxon>Cellulosimicrobium</taxon>
    </lineage>
</organism>
<accession>A0A6N7ZK80</accession>
<dbReference type="RefSeq" id="WP_318657628.1">
    <property type="nucleotide sequence ID" value="NZ_WMKA01000033.1"/>
</dbReference>
<dbReference type="GO" id="GO:0003677">
    <property type="term" value="F:DNA binding"/>
    <property type="evidence" value="ECO:0007669"/>
    <property type="project" value="UniProtKB-KW"/>
</dbReference>
<dbReference type="InterPro" id="IPR036388">
    <property type="entry name" value="WH-like_DNA-bd_sf"/>
</dbReference>
<dbReference type="Gene3D" id="1.10.10.10">
    <property type="entry name" value="Winged helix-like DNA-binding domain superfamily/Winged helix DNA-binding domain"/>
    <property type="match status" value="1"/>
</dbReference>
<dbReference type="PROSITE" id="PS50949">
    <property type="entry name" value="HTH_GNTR"/>
    <property type="match status" value="1"/>
</dbReference>
<dbReference type="SUPFAM" id="SSF48008">
    <property type="entry name" value="GntR ligand-binding domain-like"/>
    <property type="match status" value="1"/>
</dbReference>
<feature type="region of interest" description="Disordered" evidence="4">
    <location>
        <begin position="226"/>
        <end position="256"/>
    </location>
</feature>
<dbReference type="InterPro" id="IPR036390">
    <property type="entry name" value="WH_DNA-bd_sf"/>
</dbReference>
<dbReference type="EMBL" id="WMKA01000033">
    <property type="protein sequence ID" value="MTG89914.1"/>
    <property type="molecule type" value="Genomic_DNA"/>
</dbReference>